<dbReference type="GO" id="GO:0000976">
    <property type="term" value="F:transcription cis-regulatory region binding"/>
    <property type="evidence" value="ECO:0007669"/>
    <property type="project" value="TreeGrafter"/>
</dbReference>
<keyword evidence="2 4" id="KW-0238">DNA-binding</keyword>
<evidence type="ECO:0000256" key="2">
    <source>
        <dbReference type="ARBA" id="ARBA00023125"/>
    </source>
</evidence>
<dbReference type="Proteomes" id="UP000266677">
    <property type="component" value="Unassembled WGS sequence"/>
</dbReference>
<evidence type="ECO:0000313" key="8">
    <source>
        <dbReference type="Proteomes" id="UP000266677"/>
    </source>
</evidence>
<evidence type="ECO:0000259" key="6">
    <source>
        <dbReference type="PROSITE" id="PS50977"/>
    </source>
</evidence>
<dbReference type="AlphaFoldDB" id="A0A3A4KJ53"/>
<evidence type="ECO:0000256" key="4">
    <source>
        <dbReference type="PROSITE-ProRule" id="PRU00335"/>
    </source>
</evidence>
<dbReference type="InterPro" id="IPR001647">
    <property type="entry name" value="HTH_TetR"/>
</dbReference>
<dbReference type="Pfam" id="PF02909">
    <property type="entry name" value="TetR_C_1"/>
    <property type="match status" value="1"/>
</dbReference>
<feature type="domain" description="HTH tetR-type" evidence="6">
    <location>
        <begin position="30"/>
        <end position="90"/>
    </location>
</feature>
<organism evidence="7 8">
    <name type="scientific">Nocardia panacis</name>
    <dbReference type="NCBI Taxonomy" id="2340916"/>
    <lineage>
        <taxon>Bacteria</taxon>
        <taxon>Bacillati</taxon>
        <taxon>Actinomycetota</taxon>
        <taxon>Actinomycetes</taxon>
        <taxon>Mycobacteriales</taxon>
        <taxon>Nocardiaceae</taxon>
        <taxon>Nocardia</taxon>
    </lineage>
</organism>
<dbReference type="PROSITE" id="PS50977">
    <property type="entry name" value="HTH_TETR_2"/>
    <property type="match status" value="1"/>
</dbReference>
<keyword evidence="1" id="KW-0805">Transcription regulation</keyword>
<proteinExistence type="predicted"/>
<feature type="DNA-binding region" description="H-T-H motif" evidence="4">
    <location>
        <begin position="53"/>
        <end position="72"/>
    </location>
</feature>
<dbReference type="InterPro" id="IPR050109">
    <property type="entry name" value="HTH-type_TetR-like_transc_reg"/>
</dbReference>
<keyword evidence="8" id="KW-1185">Reference proteome</keyword>
<dbReference type="GO" id="GO:0003700">
    <property type="term" value="F:DNA-binding transcription factor activity"/>
    <property type="evidence" value="ECO:0007669"/>
    <property type="project" value="TreeGrafter"/>
</dbReference>
<dbReference type="PANTHER" id="PTHR30055:SF151">
    <property type="entry name" value="TRANSCRIPTIONAL REGULATORY PROTEIN"/>
    <property type="match status" value="1"/>
</dbReference>
<dbReference type="Pfam" id="PF00440">
    <property type="entry name" value="TetR_N"/>
    <property type="match status" value="1"/>
</dbReference>
<keyword evidence="3" id="KW-0804">Transcription</keyword>
<evidence type="ECO:0000256" key="1">
    <source>
        <dbReference type="ARBA" id="ARBA00023015"/>
    </source>
</evidence>
<dbReference type="EMBL" id="QZFU01000023">
    <property type="protein sequence ID" value="RJO73723.1"/>
    <property type="molecule type" value="Genomic_DNA"/>
</dbReference>
<dbReference type="PANTHER" id="PTHR30055">
    <property type="entry name" value="HTH-TYPE TRANSCRIPTIONAL REGULATOR RUTR"/>
    <property type="match status" value="1"/>
</dbReference>
<protein>
    <submittedName>
        <fullName evidence="7">TetR/AcrR family transcriptional regulator</fullName>
    </submittedName>
</protein>
<dbReference type="SUPFAM" id="SSF48498">
    <property type="entry name" value="Tetracyclin repressor-like, C-terminal domain"/>
    <property type="match status" value="1"/>
</dbReference>
<reference evidence="7 8" key="1">
    <citation type="submission" date="2018-09" db="EMBL/GenBank/DDBJ databases">
        <title>YIM PH21274 draft genome.</title>
        <authorList>
            <person name="Miao C."/>
        </authorList>
    </citation>
    <scope>NUCLEOTIDE SEQUENCE [LARGE SCALE GENOMIC DNA]</scope>
    <source>
        <strain evidence="7 8">YIM PH 21724</strain>
    </source>
</reference>
<dbReference type="GO" id="GO:0045892">
    <property type="term" value="P:negative regulation of DNA-templated transcription"/>
    <property type="evidence" value="ECO:0007669"/>
    <property type="project" value="InterPro"/>
</dbReference>
<accession>A0A3A4KJ53</accession>
<gene>
    <name evidence="7" type="ORF">D5S18_21395</name>
</gene>
<dbReference type="InterPro" id="IPR004111">
    <property type="entry name" value="Repressor_TetR_C"/>
</dbReference>
<name>A0A3A4KJ53_9NOCA</name>
<dbReference type="InterPro" id="IPR036271">
    <property type="entry name" value="Tet_transcr_reg_TetR-rel_C_sf"/>
</dbReference>
<sequence>MISRGSAHDRARGRLATMSDTVRRRGRPAKLSLEAIVAAAEEIVGSEGVGALTMRRVADRVGSSPMAIYRHVRDKDELLLTLLDRVAARVERPELPADPRERLTALWRLIYDTLTEHPWVVAVLAGGDLAGASILWAVEEILRALLDCGLSRQQAAAAYRAVWQYTVGVLTIRIAMAGSAMDRPSGQLRILASVDLPLIAAFAADWPHPWDNYDYGLGRLLDGLITNP</sequence>
<dbReference type="SUPFAM" id="SSF46689">
    <property type="entry name" value="Homeodomain-like"/>
    <property type="match status" value="1"/>
</dbReference>
<dbReference type="Gene3D" id="1.10.357.10">
    <property type="entry name" value="Tetracycline Repressor, domain 2"/>
    <property type="match status" value="1"/>
</dbReference>
<evidence type="ECO:0000256" key="3">
    <source>
        <dbReference type="ARBA" id="ARBA00023163"/>
    </source>
</evidence>
<comment type="caution">
    <text evidence="7">The sequence shown here is derived from an EMBL/GenBank/DDBJ whole genome shotgun (WGS) entry which is preliminary data.</text>
</comment>
<feature type="compositionally biased region" description="Basic and acidic residues" evidence="5">
    <location>
        <begin position="1"/>
        <end position="12"/>
    </location>
</feature>
<evidence type="ECO:0000313" key="7">
    <source>
        <dbReference type="EMBL" id="RJO73723.1"/>
    </source>
</evidence>
<dbReference type="PRINTS" id="PR00455">
    <property type="entry name" value="HTHTETR"/>
</dbReference>
<feature type="region of interest" description="Disordered" evidence="5">
    <location>
        <begin position="1"/>
        <end position="21"/>
    </location>
</feature>
<evidence type="ECO:0000256" key="5">
    <source>
        <dbReference type="SAM" id="MobiDB-lite"/>
    </source>
</evidence>
<dbReference type="InterPro" id="IPR009057">
    <property type="entry name" value="Homeodomain-like_sf"/>
</dbReference>